<name>A0AAC9FQS9_9RALS</name>
<sequence length="38" mass="4408">MSIKDIKPSNCWAFLFLDVRLRQRLAQPPALARQTPLL</sequence>
<dbReference type="AlphaFoldDB" id="A0AAC9FQS9"/>
<dbReference type="EMBL" id="CP012605">
    <property type="protein sequence ID" value="ANH72924.1"/>
    <property type="molecule type" value="Genomic_DNA"/>
</dbReference>
<dbReference type="Proteomes" id="UP000077927">
    <property type="component" value="Chromosome 1"/>
</dbReference>
<reference evidence="1 2" key="1">
    <citation type="submission" date="2015-09" db="EMBL/GenBank/DDBJ databases">
        <authorList>
            <person name="Xu Y."/>
            <person name="Nagy A."/>
            <person name="Liu N.T."/>
            <person name="Nou X."/>
        </authorList>
    </citation>
    <scope>NUCLEOTIDE SEQUENCE [LARGE SCALE GENOMIC DNA]</scope>
    <source>
        <strain evidence="1 2">FC1138</strain>
    </source>
</reference>
<proteinExistence type="predicted"/>
<accession>A0AAC9FQS9</accession>
<evidence type="ECO:0000313" key="1">
    <source>
        <dbReference type="EMBL" id="ANH72924.1"/>
    </source>
</evidence>
<protein>
    <submittedName>
        <fullName evidence="1">Uncharacterized protein</fullName>
    </submittedName>
</protein>
<organism evidence="1 2">
    <name type="scientific">Ralstonia insidiosa</name>
    <dbReference type="NCBI Taxonomy" id="190721"/>
    <lineage>
        <taxon>Bacteria</taxon>
        <taxon>Pseudomonadati</taxon>
        <taxon>Pseudomonadota</taxon>
        <taxon>Betaproteobacteria</taxon>
        <taxon>Burkholderiales</taxon>
        <taxon>Burkholderiaceae</taxon>
        <taxon>Ralstonia</taxon>
    </lineage>
</organism>
<gene>
    <name evidence="1" type="ORF">ACS15_3121</name>
</gene>
<evidence type="ECO:0000313" key="2">
    <source>
        <dbReference type="Proteomes" id="UP000077927"/>
    </source>
</evidence>
<dbReference type="KEGG" id="rin:ACS15_3121"/>